<dbReference type="Proteomes" id="UP001319921">
    <property type="component" value="Chromosome"/>
</dbReference>
<name>A0AAQ4CQJ7_9CREN</name>
<dbReference type="AlphaFoldDB" id="A0AAQ4CQJ7"/>
<evidence type="ECO:0000313" key="2">
    <source>
        <dbReference type="Proteomes" id="UP001319921"/>
    </source>
</evidence>
<organism evidence="1 2">
    <name type="scientific">Saccharolobus caldissimus</name>
    <dbReference type="NCBI Taxonomy" id="1702097"/>
    <lineage>
        <taxon>Archaea</taxon>
        <taxon>Thermoproteota</taxon>
        <taxon>Thermoprotei</taxon>
        <taxon>Sulfolobales</taxon>
        <taxon>Sulfolobaceae</taxon>
        <taxon>Saccharolobus</taxon>
    </lineage>
</organism>
<evidence type="ECO:0000313" key="1">
    <source>
        <dbReference type="EMBL" id="BDB98078.1"/>
    </source>
</evidence>
<keyword evidence="2" id="KW-1185">Reference proteome</keyword>
<proteinExistence type="predicted"/>
<protein>
    <submittedName>
        <fullName evidence="1">Uncharacterized protein</fullName>
    </submittedName>
</protein>
<gene>
    <name evidence="1" type="ORF">SACC_10950</name>
</gene>
<dbReference type="EMBL" id="AP025226">
    <property type="protein sequence ID" value="BDB98078.1"/>
    <property type="molecule type" value="Genomic_DNA"/>
</dbReference>
<accession>A0AAQ4CQJ7</accession>
<sequence length="122" mass="13862">MVCEFLPVQYKKQLLEIASIKDLIEVGYTQRSAYQAKERGVISDERCEKLIHILGDRAKNVLIEALNEFTSQLNKLGIAASSSSIDCGKINEINSKLNEILQLLKTNKKTTRDLDKVYDFIK</sequence>
<dbReference type="KEGG" id="scas:SACC_10950"/>
<reference evidence="1 2" key="1">
    <citation type="journal article" date="2022" name="Microbiol. Resour. Announc.">
        <title>Complete Genome Sequence of the Hyperthermophilic and Acidophilic Archaeon Saccharolobus caldissimus Strain HS-3T.</title>
        <authorList>
            <person name="Sakai H.D."/>
            <person name="Kurosawa N."/>
        </authorList>
    </citation>
    <scope>NUCLEOTIDE SEQUENCE [LARGE SCALE GENOMIC DNA]</scope>
    <source>
        <strain evidence="1 2">JCM32116</strain>
    </source>
</reference>